<comment type="similarity">
    <text evidence="4">In the C-terminal section; belongs to the transpeptidase family.</text>
</comment>
<evidence type="ECO:0000256" key="12">
    <source>
        <dbReference type="ARBA" id="ARBA00022676"/>
    </source>
</evidence>
<evidence type="ECO:0000256" key="23">
    <source>
        <dbReference type="ARBA" id="ARBA00023316"/>
    </source>
</evidence>
<keyword evidence="22" id="KW-0511">Multifunctional enzyme</keyword>
<keyword evidence="14" id="KW-0812">Transmembrane</keyword>
<evidence type="ECO:0000256" key="22">
    <source>
        <dbReference type="ARBA" id="ARBA00023268"/>
    </source>
</evidence>
<keyword evidence="18" id="KW-0573">Peptidoglycan synthesis</keyword>
<dbReference type="AlphaFoldDB" id="A0AAU9C7X6"/>
<dbReference type="GO" id="GO:0008658">
    <property type="term" value="F:penicillin binding"/>
    <property type="evidence" value="ECO:0007669"/>
    <property type="project" value="InterPro"/>
</dbReference>
<dbReference type="GO" id="GO:0046677">
    <property type="term" value="P:response to antibiotic"/>
    <property type="evidence" value="ECO:0007669"/>
    <property type="project" value="UniProtKB-KW"/>
</dbReference>
<dbReference type="InterPro" id="IPR001264">
    <property type="entry name" value="Glyco_trans_51"/>
</dbReference>
<evidence type="ECO:0000256" key="17">
    <source>
        <dbReference type="ARBA" id="ARBA00022968"/>
    </source>
</evidence>
<comment type="pathway">
    <text evidence="27">Glycan biosynthesis.</text>
</comment>
<comment type="pathway">
    <text evidence="3">Cell wall biogenesis; peptidoglycan biosynthesis.</text>
</comment>
<evidence type="ECO:0000256" key="18">
    <source>
        <dbReference type="ARBA" id="ARBA00022984"/>
    </source>
</evidence>
<comment type="subcellular location">
    <subcellularLocation>
        <location evidence="2">Cell inner membrane</location>
        <topology evidence="2">Single-pass type II membrane protein</topology>
    </subcellularLocation>
</comment>
<comment type="catalytic activity">
    <reaction evidence="24">
        <text>Preferential cleavage: (Ac)2-L-Lys-D-Ala-|-D-Ala. Also transpeptidation of peptidyl-alanyl moieties that are N-acyl substituents of D-alanine.</text>
        <dbReference type="EC" id="3.4.16.4"/>
    </reaction>
</comment>
<keyword evidence="10 31" id="KW-0121">Carboxypeptidase</keyword>
<evidence type="ECO:0000256" key="9">
    <source>
        <dbReference type="ARBA" id="ARBA00022519"/>
    </source>
</evidence>
<dbReference type="InterPro" id="IPR023346">
    <property type="entry name" value="Lysozyme-like_dom_sf"/>
</dbReference>
<dbReference type="GO" id="GO:0008955">
    <property type="term" value="F:peptidoglycan glycosyltransferase activity"/>
    <property type="evidence" value="ECO:0007669"/>
    <property type="project" value="UniProtKB-EC"/>
</dbReference>
<feature type="domain" description="Penicillin-binding protein OB-like" evidence="30">
    <location>
        <begin position="320"/>
        <end position="419"/>
    </location>
</feature>
<keyword evidence="11" id="KW-0645">Protease</keyword>
<dbReference type="EC" id="2.4.99.28" evidence="25"/>
<evidence type="ECO:0000256" key="4">
    <source>
        <dbReference type="ARBA" id="ARBA00007090"/>
    </source>
</evidence>
<keyword evidence="32" id="KW-1185">Reference proteome</keyword>
<dbReference type="GO" id="GO:0008360">
    <property type="term" value="P:regulation of cell shape"/>
    <property type="evidence" value="ECO:0007669"/>
    <property type="project" value="UniProtKB-KW"/>
</dbReference>
<evidence type="ECO:0000256" key="25">
    <source>
        <dbReference type="ARBA" id="ARBA00044770"/>
    </source>
</evidence>
<dbReference type="Pfam" id="PF00905">
    <property type="entry name" value="Transpeptidase"/>
    <property type="match status" value="1"/>
</dbReference>
<comment type="function">
    <text evidence="1">Cell wall formation. Synthesis of cross-linked peptidoglycan from the lipid intermediates. The enzyme has a penicillin-insensitive transglycosylase N-terminal domain (formation of linear glycan strands) and a penicillin-sensitive transpeptidase C-terminal domain (cross-linking of the peptide subunits).</text>
</comment>
<dbReference type="SUPFAM" id="SSF56601">
    <property type="entry name" value="beta-lactamase/transpeptidase-like"/>
    <property type="match status" value="1"/>
</dbReference>
<evidence type="ECO:0000256" key="20">
    <source>
        <dbReference type="ARBA" id="ARBA00023136"/>
    </source>
</evidence>
<dbReference type="Proteomes" id="UP001321450">
    <property type="component" value="Chromosome"/>
</dbReference>
<evidence type="ECO:0000256" key="13">
    <source>
        <dbReference type="ARBA" id="ARBA00022679"/>
    </source>
</evidence>
<keyword evidence="21" id="KW-0046">Antibiotic resistance</keyword>
<dbReference type="PANTHER" id="PTHR32282">
    <property type="entry name" value="BINDING PROTEIN TRANSPEPTIDASE, PUTATIVE-RELATED"/>
    <property type="match status" value="1"/>
</dbReference>
<keyword evidence="9" id="KW-0997">Cell inner membrane</keyword>
<dbReference type="GO" id="GO:0006508">
    <property type="term" value="P:proteolysis"/>
    <property type="evidence" value="ECO:0007669"/>
    <property type="project" value="UniProtKB-KW"/>
</dbReference>
<evidence type="ECO:0000256" key="15">
    <source>
        <dbReference type="ARBA" id="ARBA00022801"/>
    </source>
</evidence>
<keyword evidence="17" id="KW-0735">Signal-anchor</keyword>
<evidence type="ECO:0000256" key="7">
    <source>
        <dbReference type="ARBA" id="ARBA00018638"/>
    </source>
</evidence>
<evidence type="ECO:0000256" key="8">
    <source>
        <dbReference type="ARBA" id="ARBA00022475"/>
    </source>
</evidence>
<evidence type="ECO:0000259" key="30">
    <source>
        <dbReference type="Pfam" id="PF17092"/>
    </source>
</evidence>
<evidence type="ECO:0000259" key="28">
    <source>
        <dbReference type="Pfam" id="PF00905"/>
    </source>
</evidence>
<evidence type="ECO:0000256" key="24">
    <source>
        <dbReference type="ARBA" id="ARBA00034000"/>
    </source>
</evidence>
<dbReference type="EMBL" id="AP024718">
    <property type="protein sequence ID" value="BCX89772.1"/>
    <property type="molecule type" value="Genomic_DNA"/>
</dbReference>
<proteinExistence type="inferred from homology"/>
<keyword evidence="12 31" id="KW-0328">Glycosyltransferase</keyword>
<keyword evidence="23" id="KW-0961">Cell wall biogenesis/degradation</keyword>
<reference evidence="32" key="1">
    <citation type="journal article" date="2024" name="Int. J. Syst. Evol. Microbiol.">
        <title>Methylomarinovum tepidoasis sp. nov., a moderately thermophilic methanotroph of the family Methylothermaceae isolated from a deep-sea hydrothermal field.</title>
        <authorList>
            <person name="Hirayama H."/>
            <person name="Takaki Y."/>
            <person name="Abe M."/>
            <person name="Miyazaki M."/>
            <person name="Uematsu K."/>
            <person name="Matsui Y."/>
            <person name="Takai K."/>
        </authorList>
    </citation>
    <scope>NUCLEOTIDE SEQUENCE [LARGE SCALE GENOMIC DNA]</scope>
    <source>
        <strain evidence="32">IN45</strain>
    </source>
</reference>
<dbReference type="Gene3D" id="3.40.710.10">
    <property type="entry name" value="DD-peptidase/beta-lactamase superfamily"/>
    <property type="match status" value="2"/>
</dbReference>
<dbReference type="SUPFAM" id="SSF53955">
    <property type="entry name" value="Lysozyme-like"/>
    <property type="match status" value="1"/>
</dbReference>
<evidence type="ECO:0000256" key="3">
    <source>
        <dbReference type="ARBA" id="ARBA00004752"/>
    </source>
</evidence>
<dbReference type="GO" id="GO:0030288">
    <property type="term" value="C:outer membrane-bounded periplasmic space"/>
    <property type="evidence" value="ECO:0007669"/>
    <property type="project" value="TreeGrafter"/>
</dbReference>
<keyword evidence="13 31" id="KW-0808">Transferase</keyword>
<evidence type="ECO:0000256" key="11">
    <source>
        <dbReference type="ARBA" id="ARBA00022670"/>
    </source>
</evidence>
<dbReference type="Gene3D" id="1.10.3810.10">
    <property type="entry name" value="Biosynthetic peptidoglycan transglycosylase-like"/>
    <property type="match status" value="1"/>
</dbReference>
<evidence type="ECO:0000313" key="32">
    <source>
        <dbReference type="Proteomes" id="UP001321450"/>
    </source>
</evidence>
<evidence type="ECO:0000259" key="29">
    <source>
        <dbReference type="Pfam" id="PF00912"/>
    </source>
</evidence>
<evidence type="ECO:0000256" key="19">
    <source>
        <dbReference type="ARBA" id="ARBA00022989"/>
    </source>
</evidence>
<evidence type="ECO:0000256" key="27">
    <source>
        <dbReference type="ARBA" id="ARBA00060592"/>
    </source>
</evidence>
<name>A0AAU9C7X6_9GAMM</name>
<organism evidence="31 32">
    <name type="scientific">Methylomarinovum tepidoasis</name>
    <dbReference type="NCBI Taxonomy" id="2840183"/>
    <lineage>
        <taxon>Bacteria</taxon>
        <taxon>Pseudomonadati</taxon>
        <taxon>Pseudomonadota</taxon>
        <taxon>Gammaproteobacteria</taxon>
        <taxon>Methylococcales</taxon>
        <taxon>Methylothermaceae</taxon>
        <taxon>Methylomarinovum</taxon>
    </lineage>
</organism>
<dbReference type="Pfam" id="PF17092">
    <property type="entry name" value="PCB_OB"/>
    <property type="match status" value="1"/>
</dbReference>
<keyword evidence="8" id="KW-1003">Cell membrane</keyword>
<dbReference type="InterPro" id="IPR012338">
    <property type="entry name" value="Beta-lactam/transpept-like"/>
</dbReference>
<keyword evidence="16" id="KW-0133">Cell shape</keyword>
<dbReference type="InterPro" id="IPR031376">
    <property type="entry name" value="PCB_OB"/>
</dbReference>
<dbReference type="GO" id="GO:0009002">
    <property type="term" value="F:serine-type D-Ala-D-Ala carboxypeptidase activity"/>
    <property type="evidence" value="ECO:0007669"/>
    <property type="project" value="UniProtKB-EC"/>
</dbReference>
<gene>
    <name evidence="31" type="ORF">MIN45_P2145</name>
</gene>
<evidence type="ECO:0000256" key="10">
    <source>
        <dbReference type="ARBA" id="ARBA00022645"/>
    </source>
</evidence>
<comment type="similarity">
    <text evidence="5">In the N-terminal section; belongs to the glycosyltransferase 51 family.</text>
</comment>
<dbReference type="GO" id="GO:0005886">
    <property type="term" value="C:plasma membrane"/>
    <property type="evidence" value="ECO:0007669"/>
    <property type="project" value="UniProtKB-SubCell"/>
</dbReference>
<dbReference type="GO" id="GO:0009252">
    <property type="term" value="P:peptidoglycan biosynthetic process"/>
    <property type="evidence" value="ECO:0007669"/>
    <property type="project" value="UniProtKB-KW"/>
</dbReference>
<keyword evidence="20" id="KW-0472">Membrane</keyword>
<feature type="domain" description="Penicillin-binding protein transpeptidase" evidence="28">
    <location>
        <begin position="424"/>
        <end position="667"/>
    </location>
</feature>
<dbReference type="NCBIfam" id="TIGR02074">
    <property type="entry name" value="PBP_1a_fam"/>
    <property type="match status" value="1"/>
</dbReference>
<evidence type="ECO:0000313" key="31">
    <source>
        <dbReference type="EMBL" id="BCX89772.1"/>
    </source>
</evidence>
<dbReference type="Pfam" id="PF00912">
    <property type="entry name" value="Transgly"/>
    <property type="match status" value="1"/>
</dbReference>
<evidence type="ECO:0000256" key="26">
    <source>
        <dbReference type="ARBA" id="ARBA00049902"/>
    </source>
</evidence>
<comment type="catalytic activity">
    <reaction evidence="26">
        <text>[GlcNAc-(1-&gt;4)-Mur2Ac(oyl-L-Ala-gamma-D-Glu-L-Lys-D-Ala-D-Ala)](n)-di-trans,octa-cis-undecaprenyl diphosphate + beta-D-GlcNAc-(1-&gt;4)-Mur2Ac(oyl-L-Ala-gamma-D-Glu-L-Lys-D-Ala-D-Ala)-di-trans,octa-cis-undecaprenyl diphosphate = [GlcNAc-(1-&gt;4)-Mur2Ac(oyl-L-Ala-gamma-D-Glu-L-Lys-D-Ala-D-Ala)](n+1)-di-trans,octa-cis-undecaprenyl diphosphate + di-trans,octa-cis-undecaprenyl diphosphate + H(+)</text>
        <dbReference type="Rhea" id="RHEA:23708"/>
        <dbReference type="Rhea" id="RHEA-COMP:9602"/>
        <dbReference type="Rhea" id="RHEA-COMP:9603"/>
        <dbReference type="ChEBI" id="CHEBI:15378"/>
        <dbReference type="ChEBI" id="CHEBI:58405"/>
        <dbReference type="ChEBI" id="CHEBI:60033"/>
        <dbReference type="ChEBI" id="CHEBI:78435"/>
        <dbReference type="EC" id="2.4.99.28"/>
    </reaction>
</comment>
<evidence type="ECO:0000256" key="2">
    <source>
        <dbReference type="ARBA" id="ARBA00004249"/>
    </source>
</evidence>
<dbReference type="KEGG" id="meiy:MIN45_P2145"/>
<evidence type="ECO:0000256" key="16">
    <source>
        <dbReference type="ARBA" id="ARBA00022960"/>
    </source>
</evidence>
<evidence type="ECO:0000256" key="5">
    <source>
        <dbReference type="ARBA" id="ARBA00007739"/>
    </source>
</evidence>
<keyword evidence="19" id="KW-1133">Transmembrane helix</keyword>
<evidence type="ECO:0000256" key="14">
    <source>
        <dbReference type="ARBA" id="ARBA00022692"/>
    </source>
</evidence>
<feature type="domain" description="Glycosyl transferase family 51" evidence="29">
    <location>
        <begin position="56"/>
        <end position="231"/>
    </location>
</feature>
<dbReference type="InterPro" id="IPR050396">
    <property type="entry name" value="Glycosyltr_51/Transpeptidase"/>
</dbReference>
<dbReference type="InterPro" id="IPR036950">
    <property type="entry name" value="PBP_transglycosylase"/>
</dbReference>
<accession>A0AAU9C7X6</accession>
<evidence type="ECO:0000256" key="1">
    <source>
        <dbReference type="ARBA" id="ARBA00002624"/>
    </source>
</evidence>
<dbReference type="GO" id="GO:0071555">
    <property type="term" value="P:cell wall organization"/>
    <property type="evidence" value="ECO:0007669"/>
    <property type="project" value="UniProtKB-KW"/>
</dbReference>
<evidence type="ECO:0000256" key="21">
    <source>
        <dbReference type="ARBA" id="ARBA00023251"/>
    </source>
</evidence>
<keyword evidence="15 31" id="KW-0378">Hydrolase</keyword>
<protein>
    <recommendedName>
        <fullName evidence="7">Penicillin-binding protein 1A</fullName>
        <ecNumber evidence="25">2.4.99.28</ecNumber>
        <ecNumber evidence="6">3.4.16.4</ecNumber>
    </recommendedName>
</protein>
<dbReference type="InterPro" id="IPR001460">
    <property type="entry name" value="PCN-bd_Tpept"/>
</dbReference>
<sequence>MRKFLIGLSGLILIAAAVGLGIGFTEYRRLQAQLPDPESLRHVELQTPLEIYSHDGRLIAVFGDKKRIPVAIGEVPKQLVQAFLAAEDDRFYQHPGVDPQGLLRAAWELLRTGHKRQGGSTITMQVARNFFLSPEKTYERKFKEIILALKMEQVLSKDEILALYLNKIYLGHHAYGIAAAAQIYYGKTLDQLTLPEMAMLAGLPKAPSRFNPISDPQRARLRRDYVLRRMHELGFIDDGQYRQALRQPLTASLHQPLAPSRQLDAPYVAEQVRSQLHARFGDEIYSAGYRVITTIDSRLQRAAQSAVRNGLHQYDERHGYRGPEGYIDPSLPESERLQALQDHTPAGATVAAQVLAIDPKLTRLTALLASGQTIWLDYEGLAWARQTSHKQLAQLRVGDVIRVRRDETREWRLAQIPQVQGALLSLDSRSGAVLAMVGGYDFSRSKFNRTIQSQRQPGSGFKPILYTAALEAGLTAATVINDAPIVYSNGESEWRPENYSGKFYGPTRLRVALRNSRNLVSIRLLRRIGLERVIDTALRFGFRPEQLPRTPSLALGSGTASLWDMGRVFSTFANGGFRIEPYLIERIERRDGTVIGRAEPARACDGCDHAAPRIVEPRVHYLMHSMLQDVVRRGTAIRASQLGRNDLAGKTGTTNDQRDAWFNGYAPPLVAIAWVGFDDGAPLGRGETGAHAALPIWIDYMRVALDGQPEYPFPQPEGIVTARIDPQTGLRTYEGGIDEIFREENLPPYQPAAGGGQGETLLDELF</sequence>
<evidence type="ECO:0000256" key="6">
    <source>
        <dbReference type="ARBA" id="ARBA00012448"/>
    </source>
</evidence>
<dbReference type="FunFam" id="1.10.3810.10:FF:000003">
    <property type="entry name" value="Penicillin-binding protein 1a"/>
    <property type="match status" value="1"/>
</dbReference>
<dbReference type="RefSeq" id="WP_286292305.1">
    <property type="nucleotide sequence ID" value="NZ_AP024718.1"/>
</dbReference>
<dbReference type="PANTHER" id="PTHR32282:SF27">
    <property type="entry name" value="PENICILLIN-BINDING PROTEIN 1A"/>
    <property type="match status" value="1"/>
</dbReference>
<dbReference type="EC" id="3.4.16.4" evidence="6"/>